<feature type="transmembrane region" description="Helical" evidence="1">
    <location>
        <begin position="12"/>
        <end position="33"/>
    </location>
</feature>
<keyword evidence="1" id="KW-0472">Membrane</keyword>
<organism evidence="2 3">
    <name type="scientific">Thelephora terrestris</name>
    <dbReference type="NCBI Taxonomy" id="56493"/>
    <lineage>
        <taxon>Eukaryota</taxon>
        <taxon>Fungi</taxon>
        <taxon>Dikarya</taxon>
        <taxon>Basidiomycota</taxon>
        <taxon>Agaricomycotina</taxon>
        <taxon>Agaricomycetes</taxon>
        <taxon>Thelephorales</taxon>
        <taxon>Thelephoraceae</taxon>
        <taxon>Thelephora</taxon>
    </lineage>
</organism>
<proteinExistence type="predicted"/>
<sequence>MRRCLDPLTPSSITLPFLIVILNFAGVSLITCMDSTRMAPSTKTSIMGTPQCPGLPEALLQLAIYSCTMHAQGVPGDPCVWLSTGDLAHPKGCDLHPIGIRDVSFGAPVAPSLFLRGLVSAFGRSRVLH</sequence>
<accession>A0A9P6L0X6</accession>
<dbReference type="EMBL" id="WIUZ02000026">
    <property type="protein sequence ID" value="KAF9777902.1"/>
    <property type="molecule type" value="Genomic_DNA"/>
</dbReference>
<name>A0A9P6L0X6_9AGAM</name>
<evidence type="ECO:0000313" key="2">
    <source>
        <dbReference type="EMBL" id="KAF9777902.1"/>
    </source>
</evidence>
<reference evidence="2" key="2">
    <citation type="submission" date="2020-11" db="EMBL/GenBank/DDBJ databases">
        <authorList>
            <consortium name="DOE Joint Genome Institute"/>
            <person name="Kuo A."/>
            <person name="Miyauchi S."/>
            <person name="Kiss E."/>
            <person name="Drula E."/>
            <person name="Kohler A."/>
            <person name="Sanchez-Garcia M."/>
            <person name="Andreopoulos B."/>
            <person name="Barry K.W."/>
            <person name="Bonito G."/>
            <person name="Buee M."/>
            <person name="Carver A."/>
            <person name="Chen C."/>
            <person name="Cichocki N."/>
            <person name="Clum A."/>
            <person name="Culley D."/>
            <person name="Crous P.W."/>
            <person name="Fauchery L."/>
            <person name="Girlanda M."/>
            <person name="Hayes R."/>
            <person name="Keri Z."/>
            <person name="Labutti K."/>
            <person name="Lipzen A."/>
            <person name="Lombard V."/>
            <person name="Magnuson J."/>
            <person name="Maillard F."/>
            <person name="Morin E."/>
            <person name="Murat C."/>
            <person name="Nolan M."/>
            <person name="Ohm R."/>
            <person name="Pangilinan J."/>
            <person name="Pereira M."/>
            <person name="Perotto S."/>
            <person name="Peter M."/>
            <person name="Riley R."/>
            <person name="Sitrit Y."/>
            <person name="Stielow B."/>
            <person name="Szollosi G."/>
            <person name="Zifcakova L."/>
            <person name="Stursova M."/>
            <person name="Spatafora J.W."/>
            <person name="Tedersoo L."/>
            <person name="Vaario L.-M."/>
            <person name="Yamada A."/>
            <person name="Yan M."/>
            <person name="Wang P."/>
            <person name="Xu J."/>
            <person name="Bruns T."/>
            <person name="Baldrian P."/>
            <person name="Vilgalys R."/>
            <person name="Henrissat B."/>
            <person name="Grigoriev I.V."/>
            <person name="Hibbett D."/>
            <person name="Nagy L.G."/>
            <person name="Martin F.M."/>
        </authorList>
    </citation>
    <scope>NUCLEOTIDE SEQUENCE</scope>
    <source>
        <strain evidence="2">UH-Tt-Lm1</strain>
    </source>
</reference>
<keyword evidence="1" id="KW-0812">Transmembrane</keyword>
<evidence type="ECO:0000313" key="3">
    <source>
        <dbReference type="Proteomes" id="UP000736335"/>
    </source>
</evidence>
<keyword evidence="3" id="KW-1185">Reference proteome</keyword>
<reference evidence="2" key="1">
    <citation type="journal article" date="2020" name="Nat. Commun.">
        <title>Large-scale genome sequencing of mycorrhizal fungi provides insights into the early evolution of symbiotic traits.</title>
        <authorList>
            <person name="Miyauchi S."/>
            <person name="Kiss E."/>
            <person name="Kuo A."/>
            <person name="Drula E."/>
            <person name="Kohler A."/>
            <person name="Sanchez-Garcia M."/>
            <person name="Morin E."/>
            <person name="Andreopoulos B."/>
            <person name="Barry K.W."/>
            <person name="Bonito G."/>
            <person name="Buee M."/>
            <person name="Carver A."/>
            <person name="Chen C."/>
            <person name="Cichocki N."/>
            <person name="Clum A."/>
            <person name="Culley D."/>
            <person name="Crous P.W."/>
            <person name="Fauchery L."/>
            <person name="Girlanda M."/>
            <person name="Hayes R.D."/>
            <person name="Keri Z."/>
            <person name="LaButti K."/>
            <person name="Lipzen A."/>
            <person name="Lombard V."/>
            <person name="Magnuson J."/>
            <person name="Maillard F."/>
            <person name="Murat C."/>
            <person name="Nolan M."/>
            <person name="Ohm R.A."/>
            <person name="Pangilinan J."/>
            <person name="Pereira M.F."/>
            <person name="Perotto S."/>
            <person name="Peter M."/>
            <person name="Pfister S."/>
            <person name="Riley R."/>
            <person name="Sitrit Y."/>
            <person name="Stielow J.B."/>
            <person name="Szollosi G."/>
            <person name="Zifcakova L."/>
            <person name="Stursova M."/>
            <person name="Spatafora J.W."/>
            <person name="Tedersoo L."/>
            <person name="Vaario L.M."/>
            <person name="Yamada A."/>
            <person name="Yan M."/>
            <person name="Wang P."/>
            <person name="Xu J."/>
            <person name="Bruns T."/>
            <person name="Baldrian P."/>
            <person name="Vilgalys R."/>
            <person name="Dunand C."/>
            <person name="Henrissat B."/>
            <person name="Grigoriev I.V."/>
            <person name="Hibbett D."/>
            <person name="Nagy L.G."/>
            <person name="Martin F.M."/>
        </authorList>
    </citation>
    <scope>NUCLEOTIDE SEQUENCE</scope>
    <source>
        <strain evidence="2">UH-Tt-Lm1</strain>
    </source>
</reference>
<gene>
    <name evidence="2" type="ORF">BJ322DRAFT_1095129</name>
</gene>
<protein>
    <submittedName>
        <fullName evidence="2">Uncharacterized protein</fullName>
    </submittedName>
</protein>
<evidence type="ECO:0000256" key="1">
    <source>
        <dbReference type="SAM" id="Phobius"/>
    </source>
</evidence>
<dbReference type="AlphaFoldDB" id="A0A9P6L0X6"/>
<comment type="caution">
    <text evidence="2">The sequence shown here is derived from an EMBL/GenBank/DDBJ whole genome shotgun (WGS) entry which is preliminary data.</text>
</comment>
<keyword evidence="1" id="KW-1133">Transmembrane helix</keyword>
<dbReference type="Proteomes" id="UP000736335">
    <property type="component" value="Unassembled WGS sequence"/>
</dbReference>